<dbReference type="InterPro" id="IPR015813">
    <property type="entry name" value="Pyrv/PenolPyrv_kinase-like_dom"/>
</dbReference>
<sequence>MAGLAEKAGCDVLLVGDSLGMVVLGYESTIPVVMDDMIHHTKAVVRGSQKAHIVSDMPFMSFNVSEDDTLRNASRLIQEGG</sequence>
<evidence type="ECO:0000256" key="3">
    <source>
        <dbReference type="ARBA" id="ARBA00022679"/>
    </source>
</evidence>
<evidence type="ECO:0000256" key="1">
    <source>
        <dbReference type="ARBA" id="ARBA00008676"/>
    </source>
</evidence>
<evidence type="ECO:0000256" key="2">
    <source>
        <dbReference type="ARBA" id="ARBA00012618"/>
    </source>
</evidence>
<keyword evidence="3" id="KW-0808">Transferase</keyword>
<dbReference type="EMBL" id="UINC01033947">
    <property type="protein sequence ID" value="SVB24015.1"/>
    <property type="molecule type" value="Genomic_DNA"/>
</dbReference>
<dbReference type="GO" id="GO:0000287">
    <property type="term" value="F:magnesium ion binding"/>
    <property type="evidence" value="ECO:0007669"/>
    <property type="project" value="TreeGrafter"/>
</dbReference>
<feature type="non-terminal residue" evidence="4">
    <location>
        <position position="81"/>
    </location>
</feature>
<dbReference type="PANTHER" id="PTHR20881:SF0">
    <property type="entry name" value="3-METHYL-2-OXOBUTANOATE HYDROXYMETHYLTRANSFERASE"/>
    <property type="match status" value="1"/>
</dbReference>
<comment type="similarity">
    <text evidence="1">Belongs to the PanB family.</text>
</comment>
<dbReference type="InterPro" id="IPR040442">
    <property type="entry name" value="Pyrv_kinase-like_dom_sf"/>
</dbReference>
<dbReference type="PANTHER" id="PTHR20881">
    <property type="entry name" value="3-METHYL-2-OXOBUTANOATE HYDROXYMETHYLTRANSFERASE"/>
    <property type="match status" value="1"/>
</dbReference>
<dbReference type="Gene3D" id="3.20.20.60">
    <property type="entry name" value="Phosphoenolpyruvate-binding domains"/>
    <property type="match status" value="1"/>
</dbReference>
<dbReference type="InterPro" id="IPR003700">
    <property type="entry name" value="Pantoate_hydroxy_MeTrfase"/>
</dbReference>
<protein>
    <recommendedName>
        <fullName evidence="2">3-methyl-2-oxobutanoate hydroxymethyltransferase</fullName>
        <ecNumber evidence="2">2.1.2.11</ecNumber>
    </recommendedName>
</protein>
<dbReference type="EC" id="2.1.2.11" evidence="2"/>
<dbReference type="SUPFAM" id="SSF51621">
    <property type="entry name" value="Phosphoenolpyruvate/pyruvate domain"/>
    <property type="match status" value="1"/>
</dbReference>
<evidence type="ECO:0000313" key="4">
    <source>
        <dbReference type="EMBL" id="SVB24015.1"/>
    </source>
</evidence>
<proteinExistence type="inferred from homology"/>
<organism evidence="4">
    <name type="scientific">marine metagenome</name>
    <dbReference type="NCBI Taxonomy" id="408172"/>
    <lineage>
        <taxon>unclassified sequences</taxon>
        <taxon>metagenomes</taxon>
        <taxon>ecological metagenomes</taxon>
    </lineage>
</organism>
<name>A0A382CD27_9ZZZZ</name>
<gene>
    <name evidence="4" type="ORF">METZ01_LOCUS176869</name>
</gene>
<dbReference type="GO" id="GO:0005737">
    <property type="term" value="C:cytoplasm"/>
    <property type="evidence" value="ECO:0007669"/>
    <property type="project" value="TreeGrafter"/>
</dbReference>
<accession>A0A382CD27</accession>
<dbReference type="AlphaFoldDB" id="A0A382CD27"/>
<reference evidence="4" key="1">
    <citation type="submission" date="2018-05" db="EMBL/GenBank/DDBJ databases">
        <authorList>
            <person name="Lanie J.A."/>
            <person name="Ng W.-L."/>
            <person name="Kazmierczak K.M."/>
            <person name="Andrzejewski T.M."/>
            <person name="Davidsen T.M."/>
            <person name="Wayne K.J."/>
            <person name="Tettelin H."/>
            <person name="Glass J.I."/>
            <person name="Rusch D."/>
            <person name="Podicherti R."/>
            <person name="Tsui H.-C.T."/>
            <person name="Winkler M.E."/>
        </authorList>
    </citation>
    <scope>NUCLEOTIDE SEQUENCE</scope>
</reference>
<dbReference type="Pfam" id="PF02548">
    <property type="entry name" value="Pantoate_transf"/>
    <property type="match status" value="1"/>
</dbReference>
<dbReference type="GO" id="GO:0003864">
    <property type="term" value="F:3-methyl-2-oxobutanoate hydroxymethyltransferase activity"/>
    <property type="evidence" value="ECO:0007669"/>
    <property type="project" value="UniProtKB-EC"/>
</dbReference>
<dbReference type="GO" id="GO:0015940">
    <property type="term" value="P:pantothenate biosynthetic process"/>
    <property type="evidence" value="ECO:0007669"/>
    <property type="project" value="InterPro"/>
</dbReference>